<dbReference type="InterPro" id="IPR011989">
    <property type="entry name" value="ARM-like"/>
</dbReference>
<dbReference type="Proteomes" id="UP000240009">
    <property type="component" value="Unassembled WGS sequence"/>
</dbReference>
<dbReference type="PANTHER" id="PTHR12697:SF38">
    <property type="entry name" value="PBS LYASE HEAT DOMAIN PROTEIN REPEAT-CONTAINING PROTEIN"/>
    <property type="match status" value="1"/>
</dbReference>
<evidence type="ECO:0008006" key="4">
    <source>
        <dbReference type="Google" id="ProtNLM"/>
    </source>
</evidence>
<name>A0A2S8FUI1_9BACT</name>
<dbReference type="PANTHER" id="PTHR12697">
    <property type="entry name" value="PBS LYASE HEAT-LIKE PROTEIN"/>
    <property type="match status" value="1"/>
</dbReference>
<dbReference type="InterPro" id="IPR004155">
    <property type="entry name" value="PBS_lyase_HEAT"/>
</dbReference>
<dbReference type="InterPro" id="IPR016024">
    <property type="entry name" value="ARM-type_fold"/>
</dbReference>
<dbReference type="EMBL" id="PUIA01000026">
    <property type="protein sequence ID" value="PQO35837.1"/>
    <property type="molecule type" value="Genomic_DNA"/>
</dbReference>
<feature type="region of interest" description="Disordered" evidence="1">
    <location>
        <begin position="1"/>
        <end position="76"/>
    </location>
</feature>
<evidence type="ECO:0000256" key="1">
    <source>
        <dbReference type="SAM" id="MobiDB-lite"/>
    </source>
</evidence>
<proteinExistence type="predicted"/>
<dbReference type="Gene3D" id="1.25.10.10">
    <property type="entry name" value="Leucine-rich Repeat Variant"/>
    <property type="match status" value="2"/>
</dbReference>
<feature type="compositionally biased region" description="Basic and acidic residues" evidence="1">
    <location>
        <begin position="32"/>
        <end position="48"/>
    </location>
</feature>
<comment type="caution">
    <text evidence="2">The sequence shown here is derived from an EMBL/GenBank/DDBJ whole genome shotgun (WGS) entry which is preliminary data.</text>
</comment>
<dbReference type="AlphaFoldDB" id="A0A2S8FUI1"/>
<dbReference type="SUPFAM" id="SSF48371">
    <property type="entry name" value="ARM repeat"/>
    <property type="match status" value="1"/>
</dbReference>
<dbReference type="GO" id="GO:0016491">
    <property type="term" value="F:oxidoreductase activity"/>
    <property type="evidence" value="ECO:0007669"/>
    <property type="project" value="TreeGrafter"/>
</dbReference>
<evidence type="ECO:0000313" key="2">
    <source>
        <dbReference type="EMBL" id="PQO35837.1"/>
    </source>
</evidence>
<sequence length="566" mass="59360">MGSPQRPSRRQRQQGNRQAQLAAPTAVPRVRSPRENRRRPTDQEDSQRHARCSGHPAVYPGGRRNGRHPEARHHQGTAAAVHGSLHVPEQAALLDLPDPVAVVKRFALEIPVVIRHNTLFVLAVLTSATWYSFAAAEDAAKPSVEALIQATASEDATVRREAIAALVALKPGPAVTIPLFTKLLEDADPAVRLRVMNAIADAGPATVPGLIEALKNDKAAFWACLILRDLGPAAADAAPALAGLVENGQGEIRREALLALATMPAAAEKYTPVITKCLDDEQLEIAAIYTLGRIGKLPKETAQRLVADARGEGLKSLVSLWALARSNPDNQELNQAAIKRLAAGLNSPYPLVRAMASQGLVSLKAPPELLKAALQKDLSMAEEPVVRNALNVLASMGPDGVELLTEALKHPSVQYDAIVIIGDLGPKGAPAAAALGELIESDNLRVANQAVVTLGLIGPAAKSAVPQLTKALESGQGSIVHNSALSLGRIGPDAKAATATLGKVMESSDDPSLQMLCAWALVHIDGQSEATQQKVAPVIAAAAKSDNPVLQKAAGELSAKLNSSGN</sequence>
<protein>
    <recommendedName>
        <fullName evidence="4">HEAT repeat domain-containing protein</fullName>
    </recommendedName>
</protein>
<dbReference type="SMART" id="SM00567">
    <property type="entry name" value="EZ_HEAT"/>
    <property type="match status" value="7"/>
</dbReference>
<dbReference type="Pfam" id="PF13646">
    <property type="entry name" value="HEAT_2"/>
    <property type="match status" value="1"/>
</dbReference>
<evidence type="ECO:0000313" key="3">
    <source>
        <dbReference type="Proteomes" id="UP000240009"/>
    </source>
</evidence>
<organism evidence="2 3">
    <name type="scientific">Blastopirellula marina</name>
    <dbReference type="NCBI Taxonomy" id="124"/>
    <lineage>
        <taxon>Bacteria</taxon>
        <taxon>Pseudomonadati</taxon>
        <taxon>Planctomycetota</taxon>
        <taxon>Planctomycetia</taxon>
        <taxon>Pirellulales</taxon>
        <taxon>Pirellulaceae</taxon>
        <taxon>Blastopirellula</taxon>
    </lineage>
</organism>
<gene>
    <name evidence="2" type="ORF">C5Y96_09320</name>
</gene>
<accession>A0A2S8FUI1</accession>
<reference evidence="2 3" key="1">
    <citation type="submission" date="2018-02" db="EMBL/GenBank/DDBJ databases">
        <title>Comparative genomes isolates from brazilian mangrove.</title>
        <authorList>
            <person name="Araujo J.E."/>
            <person name="Taketani R.G."/>
            <person name="Silva M.C.P."/>
            <person name="Loureco M.V."/>
            <person name="Andreote F.D."/>
        </authorList>
    </citation>
    <scope>NUCLEOTIDE SEQUENCE [LARGE SCALE GENOMIC DNA]</scope>
    <source>
        <strain evidence="2 3">HEX-2 MGV</strain>
    </source>
</reference>